<evidence type="ECO:0000313" key="3">
    <source>
        <dbReference type="Proteomes" id="UP001465976"/>
    </source>
</evidence>
<feature type="compositionally biased region" description="Pro residues" evidence="1">
    <location>
        <begin position="655"/>
        <end position="667"/>
    </location>
</feature>
<feature type="compositionally biased region" description="Basic and acidic residues" evidence="1">
    <location>
        <begin position="419"/>
        <end position="441"/>
    </location>
</feature>
<feature type="region of interest" description="Disordered" evidence="1">
    <location>
        <begin position="654"/>
        <end position="689"/>
    </location>
</feature>
<accession>A0ABR3FHC2</accession>
<evidence type="ECO:0000256" key="1">
    <source>
        <dbReference type="SAM" id="MobiDB-lite"/>
    </source>
</evidence>
<dbReference type="PANTHER" id="PTHR38702">
    <property type="entry name" value="CALPONIN-HOMOLOGY (CH) DOMAIN-CONTAINING PROTEIN"/>
    <property type="match status" value="1"/>
</dbReference>
<feature type="compositionally biased region" description="Low complexity" evidence="1">
    <location>
        <begin position="668"/>
        <end position="681"/>
    </location>
</feature>
<reference evidence="2 3" key="1">
    <citation type="submission" date="2024-02" db="EMBL/GenBank/DDBJ databases">
        <title>A draft genome for the cacao thread blight pathogen Marasmius crinis-equi.</title>
        <authorList>
            <person name="Cohen S.P."/>
            <person name="Baruah I.K."/>
            <person name="Amoako-Attah I."/>
            <person name="Bukari Y."/>
            <person name="Meinhardt L.W."/>
            <person name="Bailey B.A."/>
        </authorList>
    </citation>
    <scope>NUCLEOTIDE SEQUENCE [LARGE SCALE GENOMIC DNA]</scope>
    <source>
        <strain evidence="2 3">GH-76</strain>
    </source>
</reference>
<organism evidence="2 3">
    <name type="scientific">Marasmius crinis-equi</name>
    <dbReference type="NCBI Taxonomy" id="585013"/>
    <lineage>
        <taxon>Eukaryota</taxon>
        <taxon>Fungi</taxon>
        <taxon>Dikarya</taxon>
        <taxon>Basidiomycota</taxon>
        <taxon>Agaricomycotina</taxon>
        <taxon>Agaricomycetes</taxon>
        <taxon>Agaricomycetidae</taxon>
        <taxon>Agaricales</taxon>
        <taxon>Marasmiineae</taxon>
        <taxon>Marasmiaceae</taxon>
        <taxon>Marasmius</taxon>
    </lineage>
</organism>
<keyword evidence="3" id="KW-1185">Reference proteome</keyword>
<evidence type="ECO:0000313" key="2">
    <source>
        <dbReference type="EMBL" id="KAL0574551.1"/>
    </source>
</evidence>
<dbReference type="PANTHER" id="PTHR38702:SF1">
    <property type="entry name" value="CALPONIN-HOMOLOGY (CH) DOMAIN-CONTAINING PROTEIN"/>
    <property type="match status" value="1"/>
</dbReference>
<protein>
    <submittedName>
        <fullName evidence="2">Uncharacterized protein</fullName>
    </submittedName>
</protein>
<feature type="compositionally biased region" description="Polar residues" evidence="1">
    <location>
        <begin position="1"/>
        <end position="35"/>
    </location>
</feature>
<feature type="region of interest" description="Disordered" evidence="1">
    <location>
        <begin position="417"/>
        <end position="528"/>
    </location>
</feature>
<feature type="region of interest" description="Disordered" evidence="1">
    <location>
        <begin position="1"/>
        <end position="42"/>
    </location>
</feature>
<dbReference type="EMBL" id="JBAHYK010000387">
    <property type="protein sequence ID" value="KAL0574551.1"/>
    <property type="molecule type" value="Genomic_DNA"/>
</dbReference>
<feature type="compositionally biased region" description="Acidic residues" evidence="1">
    <location>
        <begin position="500"/>
        <end position="528"/>
    </location>
</feature>
<sequence length="731" mass="80672">MASVSDSSTSTTPAVLTPESTGTNQTSSPELSGSANADVGKKGKRQAAFYPIMNASNKAQKPFSRSAAKRQSVMALGSIEHLQYYFTKTGIQAKQKPSALDKPHLGLVPAIGGENRVNNNSSIASLSEITLPPTPIIPNQSRPAFPEVLKTYETDPESLKPGLIEDLILVSRVWRLEPDQARPTNQGERGMDHHFDVLGALQATTRAIRSVRNYVVSLPFESVGSIGELFRSSRLSAAARKVSSSSSSSTVIQNDPLSLIRRSALEVLTILRDIEDRYRLPLSDDAYDAHSDGGRGGSDSSSTGSRMGNPSGVLDELERDHHSEAELEGLHEVDADTSVAFSLVRVQGRDEHVPVWEDEDYDRPFNDDEQQKREGWDERLVLGSGWLYRQDVSMDELRKERDVVGGYLDVVDEALFSGHKGDGDKERGWTQEKKKLLDKRRPTSRSKSRRTSAGDAETRSLGMGFSFPDASGRRRVSTGMLGNMLESTKLSDEPSTMEGIAEEEGPEEEEEEGVKEEDEDSGVDDEELPEWAKRNAFLETPLDRCHALIHYFLPQHLQSALPSEGSPREVFLDSLSSGQLLCISYNAGVRKSKKPWGYVSKDGIHDLIALEKAAVETGDTKAKTGWTFRRSDNLRLWVGALKLRYMLPIVTPAVPAGPRPPAGPSSRPPSSNNTPVTSPSAQQRKFPTNEPPILFDAKIVAKKDDGWEDMLEAVLLRWMWRVVDETRLNPQ</sequence>
<feature type="compositionally biased region" description="Low complexity" evidence="1">
    <location>
        <begin position="298"/>
        <end position="308"/>
    </location>
</feature>
<dbReference type="Proteomes" id="UP001465976">
    <property type="component" value="Unassembled WGS sequence"/>
</dbReference>
<gene>
    <name evidence="2" type="ORF">V5O48_007414</name>
</gene>
<feature type="region of interest" description="Disordered" evidence="1">
    <location>
        <begin position="284"/>
        <end position="314"/>
    </location>
</feature>
<name>A0ABR3FHC2_9AGAR</name>
<proteinExistence type="predicted"/>
<comment type="caution">
    <text evidence="2">The sequence shown here is derived from an EMBL/GenBank/DDBJ whole genome shotgun (WGS) entry which is preliminary data.</text>
</comment>